<dbReference type="OrthoDB" id="10264378at2759"/>
<dbReference type="GO" id="GO:0032040">
    <property type="term" value="C:small-subunit processome"/>
    <property type="evidence" value="ECO:0007669"/>
    <property type="project" value="TreeGrafter"/>
</dbReference>
<comment type="caution">
    <text evidence="9">The sequence shown here is derived from an EMBL/GenBank/DDBJ whole genome shotgun (WGS) entry which is preliminary data.</text>
</comment>
<evidence type="ECO:0000256" key="1">
    <source>
        <dbReference type="ARBA" id="ARBA00004604"/>
    </source>
</evidence>
<organism evidence="9 10">
    <name type="scientific">Mizuhopecten yessoensis</name>
    <name type="common">Japanese scallop</name>
    <name type="synonym">Patinopecten yessoensis</name>
    <dbReference type="NCBI Taxonomy" id="6573"/>
    <lineage>
        <taxon>Eukaryota</taxon>
        <taxon>Metazoa</taxon>
        <taxon>Spiralia</taxon>
        <taxon>Lophotrochozoa</taxon>
        <taxon>Mollusca</taxon>
        <taxon>Bivalvia</taxon>
        <taxon>Autobranchia</taxon>
        <taxon>Pteriomorphia</taxon>
        <taxon>Pectinida</taxon>
        <taxon>Pectinoidea</taxon>
        <taxon>Pectinidae</taxon>
        <taxon>Mizuhopecten</taxon>
    </lineage>
</organism>
<evidence type="ECO:0000256" key="3">
    <source>
        <dbReference type="ARBA" id="ARBA00023242"/>
    </source>
</evidence>
<dbReference type="PANTHER" id="PTHR12933">
    <property type="entry name" value="ORF PROTEIN-RELATED"/>
    <property type="match status" value="1"/>
</dbReference>
<dbReference type="Proteomes" id="UP000242188">
    <property type="component" value="Unassembled WGS sequence"/>
</dbReference>
<name>A0A210PQ62_MIZYE</name>
<dbReference type="InterPro" id="IPR053940">
    <property type="entry name" value="UTP25_NTPase-like"/>
</dbReference>
<feature type="compositionally biased region" description="Acidic residues" evidence="6">
    <location>
        <begin position="138"/>
        <end position="152"/>
    </location>
</feature>
<feature type="domain" description="UTP25 C-terminal" evidence="7">
    <location>
        <begin position="538"/>
        <end position="722"/>
    </location>
</feature>
<protein>
    <recommendedName>
        <fullName evidence="4">U3 small nucleolar RNA-associated protein 25 homolog</fullName>
    </recommendedName>
    <alternativeName>
        <fullName evidence="5">UTP25 small subunit processor component</fullName>
    </alternativeName>
</protein>
<accession>A0A210PQ62</accession>
<dbReference type="GO" id="GO:0000462">
    <property type="term" value="P:maturation of SSU-rRNA from tricistronic rRNA transcript (SSU-rRNA, 5.8S rRNA, LSU-rRNA)"/>
    <property type="evidence" value="ECO:0007669"/>
    <property type="project" value="TreeGrafter"/>
</dbReference>
<evidence type="ECO:0000256" key="2">
    <source>
        <dbReference type="ARBA" id="ARBA00009223"/>
    </source>
</evidence>
<dbReference type="InterPro" id="IPR010678">
    <property type="entry name" value="UTP25"/>
</dbReference>
<feature type="domain" description="UTP25 NTP hydrolase-like" evidence="8">
    <location>
        <begin position="261"/>
        <end position="527"/>
    </location>
</feature>
<comment type="similarity">
    <text evidence="2">Belongs to the UTP25 family.</text>
</comment>
<evidence type="ECO:0000259" key="7">
    <source>
        <dbReference type="Pfam" id="PF06862"/>
    </source>
</evidence>
<dbReference type="InterPro" id="IPR053939">
    <property type="entry name" value="UTP25_C"/>
</dbReference>
<evidence type="ECO:0000256" key="4">
    <source>
        <dbReference type="ARBA" id="ARBA00024421"/>
    </source>
</evidence>
<keyword evidence="3" id="KW-0539">Nucleus</keyword>
<feature type="compositionally biased region" description="Acidic residues" evidence="6">
    <location>
        <begin position="80"/>
        <end position="121"/>
    </location>
</feature>
<evidence type="ECO:0000259" key="8">
    <source>
        <dbReference type="Pfam" id="PF22916"/>
    </source>
</evidence>
<evidence type="ECO:0000256" key="6">
    <source>
        <dbReference type="SAM" id="MobiDB-lite"/>
    </source>
</evidence>
<dbReference type="Pfam" id="PF06862">
    <property type="entry name" value="Utp25_C"/>
    <property type="match status" value="1"/>
</dbReference>
<evidence type="ECO:0000313" key="10">
    <source>
        <dbReference type="Proteomes" id="UP000242188"/>
    </source>
</evidence>
<feature type="compositionally biased region" description="Basic residues" evidence="6">
    <location>
        <begin position="1"/>
        <end position="25"/>
    </location>
</feature>
<reference evidence="9 10" key="1">
    <citation type="journal article" date="2017" name="Nat. Ecol. Evol.">
        <title>Scallop genome provides insights into evolution of bilaterian karyotype and development.</title>
        <authorList>
            <person name="Wang S."/>
            <person name="Zhang J."/>
            <person name="Jiao W."/>
            <person name="Li J."/>
            <person name="Xun X."/>
            <person name="Sun Y."/>
            <person name="Guo X."/>
            <person name="Huan P."/>
            <person name="Dong B."/>
            <person name="Zhang L."/>
            <person name="Hu X."/>
            <person name="Sun X."/>
            <person name="Wang J."/>
            <person name="Zhao C."/>
            <person name="Wang Y."/>
            <person name="Wang D."/>
            <person name="Huang X."/>
            <person name="Wang R."/>
            <person name="Lv J."/>
            <person name="Li Y."/>
            <person name="Zhang Z."/>
            <person name="Liu B."/>
            <person name="Lu W."/>
            <person name="Hui Y."/>
            <person name="Liang J."/>
            <person name="Zhou Z."/>
            <person name="Hou R."/>
            <person name="Li X."/>
            <person name="Liu Y."/>
            <person name="Li H."/>
            <person name="Ning X."/>
            <person name="Lin Y."/>
            <person name="Zhao L."/>
            <person name="Xing Q."/>
            <person name="Dou J."/>
            <person name="Li Y."/>
            <person name="Mao J."/>
            <person name="Guo H."/>
            <person name="Dou H."/>
            <person name="Li T."/>
            <person name="Mu C."/>
            <person name="Jiang W."/>
            <person name="Fu Q."/>
            <person name="Fu X."/>
            <person name="Miao Y."/>
            <person name="Liu J."/>
            <person name="Yu Q."/>
            <person name="Li R."/>
            <person name="Liao H."/>
            <person name="Li X."/>
            <person name="Kong Y."/>
            <person name="Jiang Z."/>
            <person name="Chourrout D."/>
            <person name="Li R."/>
            <person name="Bao Z."/>
        </authorList>
    </citation>
    <scope>NUCLEOTIDE SEQUENCE [LARGE SCALE GENOMIC DNA]</scope>
    <source>
        <strain evidence="9 10">PY_sf001</strain>
    </source>
</reference>
<dbReference type="PANTHER" id="PTHR12933:SF0">
    <property type="entry name" value="U3 SMALL NUCLEOLAR RNA-ASSOCIATED PROTEIN 25 HOMOLOG"/>
    <property type="match status" value="1"/>
</dbReference>
<feature type="region of interest" description="Disordered" evidence="6">
    <location>
        <begin position="1"/>
        <end position="154"/>
    </location>
</feature>
<gene>
    <name evidence="9" type="ORF">KP79_PYT09940</name>
</gene>
<dbReference type="AlphaFoldDB" id="A0A210PQ62"/>
<proteinExistence type="inferred from homology"/>
<dbReference type="Pfam" id="PF22916">
    <property type="entry name" value="UTP25_NTPase-like"/>
    <property type="match status" value="1"/>
</dbReference>
<sequence>MGPRRHGHGGKRGHKKQNRPAKKRKTENNKRSLPQKPAETREAAKQILESSSSESEEEINDYQKLMFSIKTSGGGATEMDGSESGDEEDDEKDDADGDKSDESEDDNTSDDESDEENEDKEMDSNIVNGKKKETTTQIEEEVEVMESDEDEEHYQMKESDPFSIHFENEKEEDFITNLEKKESWKKSNIKVPHVGSASLTASTHQSKISSTDRDLKKQYVKSKLCTQVFETNKSRCNVDRDLGDYPLNGFQENLFSIINNYQDLYLPNRTLPNGEQIRLVYCLHALNHVLKTRSRVIAHNTKLKKRDNDQTDSSDYRDQGLTRPKVLIVLPFRESALRVIEMMTSLLMPKDQKHVVGNKKRFQSEYTEMDKDIKKPPNKPAEYDEIFAGNIDDHFRLGMGVAKNTLKLYTPFYASDIILASPLGLRTVIGAEGDRERDYDFLNSIEILIFDQADIFLMQNWDHITHLMKHLHLQPSEAHGVDFSRVRMWTVNGWSKFYRQTLMFSSVAAPQINAIFNRHCSNYAGKVMVTRPDTSGAICQIVTQLPQTYHKIKTSSYASAADDRFEFFIKKILPQQKEALKAQTVLFIPSYFDFVRLRNHFVREDLDFSQICEYSSDKNNSRSRSYFFHGNAHFLLYTERAHFFKRFKVRGIHHIVFYELPTYPHYYSELCNMIQDLRSLKEGDTCTCTALYTQYDAQKLADIVGTNRTSIMINSTKTTHMFVTGDNT</sequence>
<dbReference type="STRING" id="6573.A0A210PQ62"/>
<evidence type="ECO:0000313" key="9">
    <source>
        <dbReference type="EMBL" id="OWF38618.1"/>
    </source>
</evidence>
<dbReference type="Gene3D" id="3.40.50.300">
    <property type="entry name" value="P-loop containing nucleotide triphosphate hydrolases"/>
    <property type="match status" value="1"/>
</dbReference>
<evidence type="ECO:0000256" key="5">
    <source>
        <dbReference type="ARBA" id="ARBA00032325"/>
    </source>
</evidence>
<dbReference type="GO" id="GO:0034511">
    <property type="term" value="F:U3 snoRNA binding"/>
    <property type="evidence" value="ECO:0007669"/>
    <property type="project" value="InterPro"/>
</dbReference>
<dbReference type="EMBL" id="NEDP02005560">
    <property type="protein sequence ID" value="OWF38618.1"/>
    <property type="molecule type" value="Genomic_DNA"/>
</dbReference>
<keyword evidence="10" id="KW-1185">Reference proteome</keyword>
<dbReference type="GO" id="GO:0019843">
    <property type="term" value="F:rRNA binding"/>
    <property type="evidence" value="ECO:0007669"/>
    <property type="project" value="TreeGrafter"/>
</dbReference>
<comment type="subcellular location">
    <subcellularLocation>
        <location evidence="1">Nucleus</location>
        <location evidence="1">Nucleolus</location>
    </subcellularLocation>
</comment>
<dbReference type="InterPro" id="IPR027417">
    <property type="entry name" value="P-loop_NTPase"/>
</dbReference>